<gene>
    <name evidence="1" type="ORF">QC761_0039510</name>
</gene>
<comment type="caution">
    <text evidence="1">The sequence shown here is derived from an EMBL/GenBank/DDBJ whole genome shotgun (WGS) entry which is preliminary data.</text>
</comment>
<dbReference type="Proteomes" id="UP001322138">
    <property type="component" value="Unassembled WGS sequence"/>
</dbReference>
<accession>A0ABR0FT10</accession>
<dbReference type="GeneID" id="87891484"/>
<dbReference type="EMBL" id="JAFFGZ010000004">
    <property type="protein sequence ID" value="KAK4646120.1"/>
    <property type="molecule type" value="Genomic_DNA"/>
</dbReference>
<evidence type="ECO:0000313" key="2">
    <source>
        <dbReference type="Proteomes" id="UP001322138"/>
    </source>
</evidence>
<evidence type="ECO:0000313" key="1">
    <source>
        <dbReference type="EMBL" id="KAK4646120.1"/>
    </source>
</evidence>
<keyword evidence="2" id="KW-1185">Reference proteome</keyword>
<name>A0ABR0FT10_9PEZI</name>
<dbReference type="RefSeq" id="XP_062735096.1">
    <property type="nucleotide sequence ID" value="XM_062872341.1"/>
</dbReference>
<reference evidence="1 2" key="1">
    <citation type="journal article" date="2023" name="bioRxiv">
        <title>High-quality genome assemblies of four members of thePodospora anserinaspecies complex.</title>
        <authorList>
            <person name="Ament-Velasquez S.L."/>
            <person name="Vogan A.A."/>
            <person name="Wallerman O."/>
            <person name="Hartmann F."/>
            <person name="Gautier V."/>
            <person name="Silar P."/>
            <person name="Giraud T."/>
            <person name="Johannesson H."/>
        </authorList>
    </citation>
    <scope>NUCLEOTIDE SEQUENCE [LARGE SCALE GENOMIC DNA]</scope>
    <source>
        <strain evidence="1 2">CBS 112042</strain>
    </source>
</reference>
<organism evidence="1 2">
    <name type="scientific">Podospora bellae-mahoneyi</name>
    <dbReference type="NCBI Taxonomy" id="2093777"/>
    <lineage>
        <taxon>Eukaryota</taxon>
        <taxon>Fungi</taxon>
        <taxon>Dikarya</taxon>
        <taxon>Ascomycota</taxon>
        <taxon>Pezizomycotina</taxon>
        <taxon>Sordariomycetes</taxon>
        <taxon>Sordariomycetidae</taxon>
        <taxon>Sordariales</taxon>
        <taxon>Podosporaceae</taxon>
        <taxon>Podospora</taxon>
    </lineage>
</organism>
<proteinExistence type="predicted"/>
<sequence length="110" mass="12219">MLMLGGCRRWGWTRCDLFCLVILILFVRDMANIAMGMSPARFQHAEGRNTLEGGGLYGRKPKTILEPGFSTKQDAYESLAAEIHCGSLSYGRYLGQERLISDGAVLLFLS</sequence>
<protein>
    <submittedName>
        <fullName evidence="1">Uncharacterized protein</fullName>
    </submittedName>
</protein>